<gene>
    <name evidence="3" type="ORF">EG328_009030</name>
</gene>
<reference evidence="3 4" key="1">
    <citation type="submission" date="2018-12" db="EMBL/GenBank/DDBJ databases">
        <title>Venturia inaequalis Genome Resource.</title>
        <authorList>
            <person name="Lichtner F.J."/>
        </authorList>
    </citation>
    <scope>NUCLEOTIDE SEQUENCE [LARGE SCALE GENOMIC DNA]</scope>
    <source>
        <strain evidence="3 4">120213</strain>
    </source>
</reference>
<organism evidence="3 4">
    <name type="scientific">Venturia inaequalis</name>
    <name type="common">Apple scab fungus</name>
    <dbReference type="NCBI Taxonomy" id="5025"/>
    <lineage>
        <taxon>Eukaryota</taxon>
        <taxon>Fungi</taxon>
        <taxon>Dikarya</taxon>
        <taxon>Ascomycota</taxon>
        <taxon>Pezizomycotina</taxon>
        <taxon>Dothideomycetes</taxon>
        <taxon>Pleosporomycetidae</taxon>
        <taxon>Venturiales</taxon>
        <taxon>Venturiaceae</taxon>
        <taxon>Venturia</taxon>
    </lineage>
</organism>
<evidence type="ECO:0000256" key="1">
    <source>
        <dbReference type="SAM" id="MobiDB-lite"/>
    </source>
</evidence>
<evidence type="ECO:0000259" key="2">
    <source>
        <dbReference type="Pfam" id="PF11470"/>
    </source>
</evidence>
<dbReference type="GO" id="GO:0005634">
    <property type="term" value="C:nucleus"/>
    <property type="evidence" value="ECO:0007669"/>
    <property type="project" value="TreeGrafter"/>
</dbReference>
<dbReference type="InterPro" id="IPR059238">
    <property type="entry name" value="UBX1_UBXN9"/>
</dbReference>
<name>A0A8H3UCP5_VENIN</name>
<dbReference type="EMBL" id="WNWS01000529">
    <property type="protein sequence ID" value="KAE9966274.1"/>
    <property type="molecule type" value="Genomic_DNA"/>
</dbReference>
<dbReference type="GO" id="GO:0005737">
    <property type="term" value="C:cytoplasm"/>
    <property type="evidence" value="ECO:0007669"/>
    <property type="project" value="TreeGrafter"/>
</dbReference>
<dbReference type="GO" id="GO:0006886">
    <property type="term" value="P:intracellular protein transport"/>
    <property type="evidence" value="ECO:0007669"/>
    <property type="project" value="TreeGrafter"/>
</dbReference>
<dbReference type="CDD" id="cd17075">
    <property type="entry name" value="UBX1_UBXN9"/>
    <property type="match status" value="1"/>
</dbReference>
<feature type="compositionally biased region" description="Polar residues" evidence="1">
    <location>
        <begin position="300"/>
        <end position="338"/>
    </location>
</feature>
<comment type="caution">
    <text evidence="3">The sequence shown here is derived from an EMBL/GenBank/DDBJ whole genome shotgun (WGS) entry which is preliminary data.</text>
</comment>
<accession>A0A8H3UCP5</accession>
<feature type="domain" description="TUG ubiquitin-like" evidence="2">
    <location>
        <begin position="64"/>
        <end position="127"/>
    </location>
</feature>
<protein>
    <recommendedName>
        <fullName evidence="2">TUG ubiquitin-like domain-containing protein</fullName>
    </recommendedName>
</protein>
<evidence type="ECO:0000313" key="4">
    <source>
        <dbReference type="Proteomes" id="UP000447873"/>
    </source>
</evidence>
<dbReference type="InterPro" id="IPR021569">
    <property type="entry name" value="TUG-UBL1"/>
</dbReference>
<evidence type="ECO:0000313" key="3">
    <source>
        <dbReference type="EMBL" id="KAE9966274.1"/>
    </source>
</evidence>
<dbReference type="Gene3D" id="3.10.20.90">
    <property type="entry name" value="Phosphatidylinositol 3-kinase Catalytic Subunit, Chain A, domain 1"/>
    <property type="match status" value="1"/>
</dbReference>
<dbReference type="Pfam" id="PF11470">
    <property type="entry name" value="TUG-UBL1"/>
    <property type="match status" value="1"/>
</dbReference>
<dbReference type="CDD" id="cd16105">
    <property type="entry name" value="Ubl_ASPSCR1_like"/>
    <property type="match status" value="1"/>
</dbReference>
<dbReference type="PANTHER" id="PTHR46467:SF1">
    <property type="entry name" value="TETHER CONTAINING UBX DOMAIN FOR GLUT4"/>
    <property type="match status" value="1"/>
</dbReference>
<dbReference type="Proteomes" id="UP000447873">
    <property type="component" value="Unassembled WGS sequence"/>
</dbReference>
<sequence>MANTLPGLHITAKETDILRVVAHTWLILHSIQNRNELLEERNQNKKPYFYALRRVTNGLVAVVVDTTARRITVKVNPETQLTDVLKQACEKWKLLPELYNLKYNNKAIDLSRTYRVAGLPSGAKLELVQSSRTPSVVNIALQLPQTENNARLTEKFPSDTTIWQILRRFEAGVAGGSTNQYNLTQRGIAQTAEGGTGAGRLFYEMPTVQVMSKQLGTFEELQNTLGQLGITSGSTLLRLSFKNSGRPLEDAMKQITEFFKEAQSSELSAALAADAAAAEASNPAPVTESQTAVLPKAEATESSTKPQTDSEPMSDVLPTTTEQTSLDSTSPVLQTTSDVAVERPPSESGPIRKIAVFSAPSAAVPQAATMPHNDNDFSHSVEQLKQHQSRLADLGKNRRLPSDAEIAAAEKTKADKLAGLQKITVRVKMPDQMQIQGEFNREDTNAALWSVVQLALRHPDQEFALKYVDARGRHVPLNKTPVKTLIQDLGWTGDTSLYMTWGENVDPKARKEQSLNDDCQKQAKELKINLPQPEAEPEENAQKGVAGMFNKVKKASNLSAEEKAAKLSKFMGFGKKK</sequence>
<dbReference type="PANTHER" id="PTHR46467">
    <property type="entry name" value="TETHER CONTAINING UBX DOMAIN FOR GLUT4"/>
    <property type="match status" value="1"/>
</dbReference>
<dbReference type="InterPro" id="IPR029071">
    <property type="entry name" value="Ubiquitin-like_domsf"/>
</dbReference>
<dbReference type="SUPFAM" id="SSF54236">
    <property type="entry name" value="Ubiquitin-like"/>
    <property type="match status" value="1"/>
</dbReference>
<feature type="region of interest" description="Disordered" evidence="1">
    <location>
        <begin position="280"/>
        <end position="347"/>
    </location>
</feature>
<proteinExistence type="predicted"/>
<dbReference type="GO" id="GO:0012506">
    <property type="term" value="C:vesicle membrane"/>
    <property type="evidence" value="ECO:0007669"/>
    <property type="project" value="TreeGrafter"/>
</dbReference>
<dbReference type="AlphaFoldDB" id="A0A8H3UCP5"/>